<proteinExistence type="predicted"/>
<evidence type="ECO:0000313" key="1">
    <source>
        <dbReference type="EMBL" id="SFV53081.1"/>
    </source>
</evidence>
<reference evidence="1" key="1">
    <citation type="submission" date="2016-10" db="EMBL/GenBank/DDBJ databases">
        <authorList>
            <person name="de Groot N.N."/>
        </authorList>
    </citation>
    <scope>NUCLEOTIDE SEQUENCE</scope>
</reference>
<accession>A0A1W1BHZ9</accession>
<dbReference type="EMBL" id="FPHB01000021">
    <property type="protein sequence ID" value="SFV53081.1"/>
    <property type="molecule type" value="Genomic_DNA"/>
</dbReference>
<name>A0A1W1BHZ9_9ZZZZ</name>
<sequence>MDAIKEEIVTLLTMQGIWLDSTIEYEVNGEPYTLTYGFIIDSYMGASDESKLVFLSALRKSQKAGEMGVEKFFEGMGQLLLMGSLSKKL</sequence>
<protein>
    <submittedName>
        <fullName evidence="1">Uncharacterized protein</fullName>
    </submittedName>
</protein>
<gene>
    <name evidence="1" type="ORF">MNB_SM-7-55</name>
</gene>
<organism evidence="1">
    <name type="scientific">hydrothermal vent metagenome</name>
    <dbReference type="NCBI Taxonomy" id="652676"/>
    <lineage>
        <taxon>unclassified sequences</taxon>
        <taxon>metagenomes</taxon>
        <taxon>ecological metagenomes</taxon>
    </lineage>
</organism>
<dbReference type="AlphaFoldDB" id="A0A1W1BHZ9"/>